<evidence type="ECO:0000256" key="1">
    <source>
        <dbReference type="ARBA" id="ARBA00022443"/>
    </source>
</evidence>
<protein>
    <recommendedName>
        <fullName evidence="9">Protein BOI2</fullName>
    </recommendedName>
</protein>
<dbReference type="GO" id="GO:0005886">
    <property type="term" value="C:plasma membrane"/>
    <property type="evidence" value="ECO:0007669"/>
    <property type="project" value="TreeGrafter"/>
</dbReference>
<proteinExistence type="predicted"/>
<feature type="compositionally biased region" description="Polar residues" evidence="3">
    <location>
        <begin position="311"/>
        <end position="371"/>
    </location>
</feature>
<dbReference type="InterPro" id="IPR013761">
    <property type="entry name" value="SAM/pointed_sf"/>
</dbReference>
<keyword evidence="8" id="KW-1185">Reference proteome</keyword>
<reference evidence="7" key="1">
    <citation type="submission" date="2021-10" db="EMBL/GenBank/DDBJ databases">
        <authorList>
            <person name="Piombo E."/>
        </authorList>
    </citation>
    <scope>NUCLEOTIDE SEQUENCE</scope>
</reference>
<dbReference type="InterPro" id="IPR001849">
    <property type="entry name" value="PH_domain"/>
</dbReference>
<dbReference type="Pfam" id="PF07647">
    <property type="entry name" value="SAM_2"/>
    <property type="match status" value="1"/>
</dbReference>
<dbReference type="SMART" id="SM00233">
    <property type="entry name" value="PH"/>
    <property type="match status" value="1"/>
</dbReference>
<dbReference type="Pfam" id="PF14604">
    <property type="entry name" value="SH3_9"/>
    <property type="match status" value="1"/>
</dbReference>
<evidence type="ECO:0000256" key="2">
    <source>
        <dbReference type="PROSITE-ProRule" id="PRU00192"/>
    </source>
</evidence>
<dbReference type="PANTHER" id="PTHR12092:SF16">
    <property type="entry name" value="PH DOMAIN-CONTAINING PROTEIN"/>
    <property type="match status" value="1"/>
</dbReference>
<dbReference type="Pfam" id="PF00169">
    <property type="entry name" value="PH"/>
    <property type="match status" value="1"/>
</dbReference>
<feature type="compositionally biased region" description="Polar residues" evidence="3">
    <location>
        <begin position="666"/>
        <end position="675"/>
    </location>
</feature>
<dbReference type="CDD" id="cd13316">
    <property type="entry name" value="PH_Boi"/>
    <property type="match status" value="1"/>
</dbReference>
<dbReference type="SUPFAM" id="SSF50729">
    <property type="entry name" value="PH domain-like"/>
    <property type="match status" value="1"/>
</dbReference>
<dbReference type="OrthoDB" id="73680at2759"/>
<evidence type="ECO:0008006" key="9">
    <source>
        <dbReference type="Google" id="ProtNLM"/>
    </source>
</evidence>
<feature type="compositionally biased region" description="Low complexity" evidence="3">
    <location>
        <begin position="76"/>
        <end position="95"/>
    </location>
</feature>
<dbReference type="InterPro" id="IPR011993">
    <property type="entry name" value="PH-like_dom_sf"/>
</dbReference>
<feature type="domain" description="PH" evidence="5">
    <location>
        <begin position="704"/>
        <end position="840"/>
    </location>
</feature>
<evidence type="ECO:0000256" key="3">
    <source>
        <dbReference type="SAM" id="MobiDB-lite"/>
    </source>
</evidence>
<dbReference type="SUPFAM" id="SSF50044">
    <property type="entry name" value="SH3-domain"/>
    <property type="match status" value="1"/>
</dbReference>
<feature type="compositionally biased region" description="Low complexity" evidence="3">
    <location>
        <begin position="638"/>
        <end position="655"/>
    </location>
</feature>
<feature type="region of interest" description="Disordered" evidence="3">
    <location>
        <begin position="876"/>
        <end position="928"/>
    </location>
</feature>
<dbReference type="PANTHER" id="PTHR12092">
    <property type="entry name" value="PLECKSTRIN"/>
    <property type="match status" value="1"/>
</dbReference>
<dbReference type="PROSITE" id="PS50002">
    <property type="entry name" value="SH3"/>
    <property type="match status" value="1"/>
</dbReference>
<dbReference type="AlphaFoldDB" id="A0A9N9ZP82"/>
<feature type="region of interest" description="Disordered" evidence="3">
    <location>
        <begin position="626"/>
        <end position="690"/>
    </location>
</feature>
<evidence type="ECO:0000259" key="4">
    <source>
        <dbReference type="PROSITE" id="PS50002"/>
    </source>
</evidence>
<feature type="compositionally biased region" description="Basic and acidic residues" evidence="3">
    <location>
        <begin position="909"/>
        <end position="918"/>
    </location>
</feature>
<feature type="compositionally biased region" description="Polar residues" evidence="3">
    <location>
        <begin position="559"/>
        <end position="586"/>
    </location>
</feature>
<dbReference type="InterPro" id="IPR036028">
    <property type="entry name" value="SH3-like_dom_sf"/>
</dbReference>
<feature type="compositionally biased region" description="Basic and acidic residues" evidence="3">
    <location>
        <begin position="626"/>
        <end position="637"/>
    </location>
</feature>
<dbReference type="InterPro" id="IPR001660">
    <property type="entry name" value="SAM"/>
</dbReference>
<feature type="compositionally biased region" description="Basic and acidic residues" evidence="3">
    <location>
        <begin position="479"/>
        <end position="493"/>
    </location>
</feature>
<dbReference type="PROSITE" id="PS50003">
    <property type="entry name" value="PH_DOMAIN"/>
    <property type="match status" value="1"/>
</dbReference>
<dbReference type="EMBL" id="CABFOC020000091">
    <property type="protein sequence ID" value="CAH0059239.1"/>
    <property type="molecule type" value="Genomic_DNA"/>
</dbReference>
<dbReference type="InterPro" id="IPR037370">
    <property type="entry name" value="Pleckstrin"/>
</dbReference>
<feature type="domain" description="SH3" evidence="4">
    <location>
        <begin position="14"/>
        <end position="78"/>
    </location>
</feature>
<evidence type="ECO:0000313" key="8">
    <source>
        <dbReference type="Proteomes" id="UP000775872"/>
    </source>
</evidence>
<dbReference type="Proteomes" id="UP000775872">
    <property type="component" value="Unassembled WGS sequence"/>
</dbReference>
<dbReference type="FunFam" id="2.30.29.30:FF:000230">
    <property type="entry name" value="Polarized growth protein (Boi2)"/>
    <property type="match status" value="1"/>
</dbReference>
<evidence type="ECO:0000259" key="5">
    <source>
        <dbReference type="PROSITE" id="PS50003"/>
    </source>
</evidence>
<feature type="compositionally biased region" description="Polar residues" evidence="3">
    <location>
        <begin position="427"/>
        <end position="445"/>
    </location>
</feature>
<keyword evidence="1 2" id="KW-0728">SH3 domain</keyword>
<feature type="domain" description="SAM" evidence="6">
    <location>
        <begin position="234"/>
        <end position="300"/>
    </location>
</feature>
<organism evidence="7 8">
    <name type="scientific">Clonostachys solani</name>
    <dbReference type="NCBI Taxonomy" id="160281"/>
    <lineage>
        <taxon>Eukaryota</taxon>
        <taxon>Fungi</taxon>
        <taxon>Dikarya</taxon>
        <taxon>Ascomycota</taxon>
        <taxon>Pezizomycotina</taxon>
        <taxon>Sordariomycetes</taxon>
        <taxon>Hypocreomycetidae</taxon>
        <taxon>Hypocreales</taxon>
        <taxon>Bionectriaceae</taxon>
        <taxon>Clonostachys</taxon>
    </lineage>
</organism>
<evidence type="ECO:0000259" key="6">
    <source>
        <dbReference type="PROSITE" id="PS50105"/>
    </source>
</evidence>
<dbReference type="InterPro" id="IPR001452">
    <property type="entry name" value="SH3_domain"/>
</dbReference>
<comment type="caution">
    <text evidence="7">The sequence shown here is derived from an EMBL/GenBank/DDBJ whole genome shotgun (WGS) entry which is preliminary data.</text>
</comment>
<dbReference type="FunFam" id="1.10.150.50:FF:000082">
    <property type="entry name" value="Polarized growth protein boi2"/>
    <property type="match status" value="1"/>
</dbReference>
<evidence type="ECO:0000313" key="7">
    <source>
        <dbReference type="EMBL" id="CAH0059239.1"/>
    </source>
</evidence>
<feature type="compositionally biased region" description="Polar residues" evidence="3">
    <location>
        <begin position="400"/>
        <end position="411"/>
    </location>
</feature>
<feature type="region of interest" description="Disordered" evidence="3">
    <location>
        <begin position="309"/>
        <end position="601"/>
    </location>
</feature>
<dbReference type="Gene3D" id="1.10.150.50">
    <property type="entry name" value="Transcription Factor, Ets-1"/>
    <property type="match status" value="1"/>
</dbReference>
<dbReference type="CDD" id="cd09535">
    <property type="entry name" value="SAM_BOI-like_fungal"/>
    <property type="match status" value="1"/>
</dbReference>
<gene>
    <name evidence="7" type="ORF">CSOL1703_00008274</name>
</gene>
<sequence length="928" mass="100523">MAARGPSTAQSRPDVGDSLMVIHDFIARSSDELSLSKGDRVELVERDDEFGDGWFLGRHVGNGNTGLFPEVYTRPAPRATATPTHPSATPLSPLPEVAHDATPSSPAQQEDKTETPSKPGHSTPKTEDTPVTLPLSSAKPDSLAPSPAVKQGPEGLARLNNPSQDSQVLNETLNVINEHITNLRSPASSSALPSIAPDSSSEYSAPLDRLSYIHGEETDDEEEGAHTRLEVESWTPDQVAEHLFTSGVEKHHCEVFRDQEISGEVLLGMDQSSLFIKAFDLGSVGRRLKTWHKIKSLQDEVNGIATRRTTRTMGSDRSSDMTPRTRGRTSTVTSATTNPPMTIQTQRLSINHTPPALTPNSTTTQDSSLHSGHNKRPSAASVRDLHHSRRHSSTDYHLNAGSTPRLASNGTFPGAVDPMPHKKQPSFDRNWNLGSAFAQTTSPRPISSAGARGITGGSDVDLQDPAVDLERGYFSGTDADGRARTNLRKRDSAARSNRGSYAEEQRVRSATALSRHSRYGSVDSYREGAQSAAQKYFGAQPGLHRRTTSTNAPAPESPRVSTSVKDNPSPTVTRLDTSRGSDSSKGPPTPAKDSDWLSSLINKPMSKSGGFGIRAISDNLSFDRSKASSVDFKDKDPSITSPTRTGSTTPSGGASLELESPDMTKSPGTTNTPASRNRGRKSKKETSAYTRGLLKISPKEAIKDADYSGWMRKKSSNLMTTWKPRFFVLKGRRLAYYYSEDDDSEKGLIDISFHRVLPADNEKLTGLHATITGASLTSPTPDGDEPVEKGDDAIFIFKLTPPRAGLSRAVHFTKPTVHYFAVPNLKQGRLWMAALMKATIDRDDSQPVTSTYQHKIISLAKAKQMRHRPPALMGLEEAAGEDGQRNEGRKDSNGLGIFSEADSGVAGMEKGKAQRTSEEEAEQSVLLP</sequence>
<dbReference type="GO" id="GO:0030036">
    <property type="term" value="P:actin cytoskeleton organization"/>
    <property type="evidence" value="ECO:0007669"/>
    <property type="project" value="TreeGrafter"/>
</dbReference>
<dbReference type="Gene3D" id="2.30.30.40">
    <property type="entry name" value="SH3 Domains"/>
    <property type="match status" value="1"/>
</dbReference>
<dbReference type="PROSITE" id="PS50105">
    <property type="entry name" value="SAM_DOMAIN"/>
    <property type="match status" value="1"/>
</dbReference>
<feature type="region of interest" description="Disordered" evidence="3">
    <location>
        <begin position="76"/>
        <end position="165"/>
    </location>
</feature>
<name>A0A9N9ZP82_9HYPO</name>
<dbReference type="SUPFAM" id="SSF47769">
    <property type="entry name" value="SAM/Pointed domain"/>
    <property type="match status" value="1"/>
</dbReference>
<dbReference type="Gene3D" id="2.30.29.30">
    <property type="entry name" value="Pleckstrin-homology domain (PH domain)/Phosphotyrosine-binding domain (PTB)"/>
    <property type="match status" value="1"/>
</dbReference>
<dbReference type="SMART" id="SM00326">
    <property type="entry name" value="SH3"/>
    <property type="match status" value="1"/>
</dbReference>
<accession>A0A9N9ZP82</accession>
<feature type="compositionally biased region" description="Basic and acidic residues" evidence="3">
    <location>
        <begin position="882"/>
        <end position="892"/>
    </location>
</feature>